<dbReference type="Gene3D" id="3.40.850.10">
    <property type="entry name" value="Kinesin motor domain"/>
    <property type="match status" value="1"/>
</dbReference>
<dbReference type="AlphaFoldDB" id="A0A914PX44"/>
<dbReference type="PANTHER" id="PTHR47968:SF75">
    <property type="entry name" value="CENTROMERE-ASSOCIATED PROTEIN E"/>
    <property type="match status" value="1"/>
</dbReference>
<evidence type="ECO:0000256" key="2">
    <source>
        <dbReference type="ARBA" id="ARBA00022741"/>
    </source>
</evidence>
<evidence type="ECO:0000256" key="4">
    <source>
        <dbReference type="ARBA" id="ARBA00023054"/>
    </source>
</evidence>
<organism evidence="11 12">
    <name type="scientific">Panagrolaimus davidi</name>
    <dbReference type="NCBI Taxonomy" id="227884"/>
    <lineage>
        <taxon>Eukaryota</taxon>
        <taxon>Metazoa</taxon>
        <taxon>Ecdysozoa</taxon>
        <taxon>Nematoda</taxon>
        <taxon>Chromadorea</taxon>
        <taxon>Rhabditida</taxon>
        <taxon>Tylenchina</taxon>
        <taxon>Panagrolaimomorpha</taxon>
        <taxon>Panagrolaimoidea</taxon>
        <taxon>Panagrolaimidae</taxon>
        <taxon>Panagrolaimus</taxon>
    </lineage>
</organism>
<keyword evidence="2 7" id="KW-0547">Nucleotide-binding</keyword>
<dbReference type="InterPro" id="IPR001752">
    <property type="entry name" value="Kinesin_motor_dom"/>
</dbReference>
<dbReference type="GO" id="GO:0008017">
    <property type="term" value="F:microtubule binding"/>
    <property type="evidence" value="ECO:0007669"/>
    <property type="project" value="InterPro"/>
</dbReference>
<dbReference type="CDD" id="cd00106">
    <property type="entry name" value="KISc"/>
    <property type="match status" value="1"/>
</dbReference>
<dbReference type="GO" id="GO:0003777">
    <property type="term" value="F:microtubule motor activity"/>
    <property type="evidence" value="ECO:0007669"/>
    <property type="project" value="InterPro"/>
</dbReference>
<feature type="binding site" evidence="7">
    <location>
        <begin position="29"/>
        <end position="36"/>
    </location>
    <ligand>
        <name>ATP</name>
        <dbReference type="ChEBI" id="CHEBI:30616"/>
    </ligand>
</feature>
<accession>A0A914PX44</accession>
<dbReference type="GO" id="GO:0007018">
    <property type="term" value="P:microtubule-based movement"/>
    <property type="evidence" value="ECO:0007669"/>
    <property type="project" value="InterPro"/>
</dbReference>
<proteinExistence type="inferred from homology"/>
<keyword evidence="4 9" id="KW-0175">Coiled coil</keyword>
<evidence type="ECO:0000256" key="1">
    <source>
        <dbReference type="ARBA" id="ARBA00004245"/>
    </source>
</evidence>
<evidence type="ECO:0000256" key="3">
    <source>
        <dbReference type="ARBA" id="ARBA00022840"/>
    </source>
</evidence>
<dbReference type="SMART" id="SM00129">
    <property type="entry name" value="KISc"/>
    <property type="match status" value="1"/>
</dbReference>
<dbReference type="InterPro" id="IPR027640">
    <property type="entry name" value="Kinesin-like_fam"/>
</dbReference>
<evidence type="ECO:0000313" key="11">
    <source>
        <dbReference type="Proteomes" id="UP000887578"/>
    </source>
</evidence>
<keyword evidence="6" id="KW-0963">Cytoplasm</keyword>
<feature type="coiled-coil region" evidence="9">
    <location>
        <begin position="290"/>
        <end position="514"/>
    </location>
</feature>
<dbReference type="SUPFAM" id="SSF52540">
    <property type="entry name" value="P-loop containing nucleoside triphosphate hydrolases"/>
    <property type="match status" value="1"/>
</dbReference>
<protein>
    <recommendedName>
        <fullName evidence="8">Kinesin-like protein</fullName>
    </recommendedName>
</protein>
<evidence type="ECO:0000256" key="9">
    <source>
        <dbReference type="SAM" id="Coils"/>
    </source>
</evidence>
<dbReference type="WBParaSite" id="PDA_v2.g20971.t1">
    <property type="protein sequence ID" value="PDA_v2.g20971.t1"/>
    <property type="gene ID" value="PDA_v2.g20971"/>
</dbReference>
<dbReference type="GO" id="GO:0005874">
    <property type="term" value="C:microtubule"/>
    <property type="evidence" value="ECO:0007669"/>
    <property type="project" value="UniProtKB-KW"/>
</dbReference>
<evidence type="ECO:0000256" key="5">
    <source>
        <dbReference type="ARBA" id="ARBA00023175"/>
    </source>
</evidence>
<dbReference type="InterPro" id="IPR036961">
    <property type="entry name" value="Kinesin_motor_dom_sf"/>
</dbReference>
<dbReference type="Proteomes" id="UP000887578">
    <property type="component" value="Unplaced"/>
</dbReference>
<name>A0A914PX44_9BILA</name>
<reference evidence="12" key="1">
    <citation type="submission" date="2022-11" db="UniProtKB">
        <authorList>
            <consortium name="WormBaseParasite"/>
        </authorList>
    </citation>
    <scope>IDENTIFICATION</scope>
</reference>
<dbReference type="Pfam" id="PF00225">
    <property type="entry name" value="Kinesin"/>
    <property type="match status" value="1"/>
</dbReference>
<evidence type="ECO:0000256" key="6">
    <source>
        <dbReference type="ARBA" id="ARBA00023212"/>
    </source>
</evidence>
<comment type="subcellular location">
    <subcellularLocation>
        <location evidence="1">Cytoplasm</location>
        <location evidence="1">Cytoskeleton</location>
    </subcellularLocation>
</comment>
<dbReference type="PROSITE" id="PS50067">
    <property type="entry name" value="KINESIN_MOTOR_2"/>
    <property type="match status" value="1"/>
</dbReference>
<dbReference type="InterPro" id="IPR027417">
    <property type="entry name" value="P-loop_NTPase"/>
</dbReference>
<evidence type="ECO:0000313" key="12">
    <source>
        <dbReference type="WBParaSite" id="PDA_v2.g20971.t1"/>
    </source>
</evidence>
<feature type="domain" description="Kinesin motor" evidence="10">
    <location>
        <begin position="1"/>
        <end position="275"/>
    </location>
</feature>
<comment type="similarity">
    <text evidence="7 8">Belongs to the TRAFAC class myosin-kinesin ATPase superfamily. Kinesin family.</text>
</comment>
<evidence type="ECO:0000256" key="7">
    <source>
        <dbReference type="PROSITE-ProRule" id="PRU00283"/>
    </source>
</evidence>
<evidence type="ECO:0000256" key="8">
    <source>
        <dbReference type="RuleBase" id="RU000394"/>
    </source>
</evidence>
<keyword evidence="11" id="KW-1185">Reference proteome</keyword>
<sequence length="687" mass="78199">MQEKIYETIAQPIVGEVLGGKNGTIFVYGQTGSGKTSTMNGNKVKGNTRGIIVRSIESIFEYLNDRLKKDPQFKFLIKCSYIEVYKKVAFDLLQTDGATIKILASGEQINIVGAAEFVVTSVEECLRHLQNGWNNRKTAKISMNPESSRSHAIFMLTLVTEEIKGTFVNLRTSRLNFVDLAGSERQSQTNNIGERLKEGACINQDLLFLATVIRDLGTAKEGAYIPYRNCSLTHLLRDSLGGNSITAVIVTVHPNLKFVGDTLSTLNFAENCKKVKNKAKVNEAFSTKDVEAWKAEKQKVQDENVILKEENVNMSKENQQLKERMEKCQKKDADTILILQNEKKTLKAEAVKYVEEVNEEKQNLQTQISLLEKNVAEQKEQINALENTQKEASELQLAQMKKEYDLKTKEIMDDLKHEKDALQKIKSKLNEYKLLVAEKNESIEKSKNGMDAKILEYETLLEKTVAEQKEQEKNQKETYELQIARMKKEYDLKIRELMDDLKKANEKVVVVEAEVQTDHTGNGSADDTVQQLPEEYAELLDPTRACNLADVIVNGEIDYELLNGQVLFVEGLTYFDGKCKITILFSDYKKLTGNKISVLSLDDLIVNDENGIKVEIDKLWKEVKNVRDLTHKFANNESMHEMAQKLVELAPFPNLYVLCLKNVQDGFDLQSFHQFYMVMFMIFLLII</sequence>
<dbReference type="InterPro" id="IPR019821">
    <property type="entry name" value="Kinesin_motor_CS"/>
</dbReference>
<dbReference type="PROSITE" id="PS00411">
    <property type="entry name" value="KINESIN_MOTOR_1"/>
    <property type="match status" value="1"/>
</dbReference>
<keyword evidence="3 7" id="KW-0067">ATP-binding</keyword>
<dbReference type="GO" id="GO:0005524">
    <property type="term" value="F:ATP binding"/>
    <property type="evidence" value="ECO:0007669"/>
    <property type="project" value="UniProtKB-UniRule"/>
</dbReference>
<dbReference type="PRINTS" id="PR00380">
    <property type="entry name" value="KINESINHEAVY"/>
</dbReference>
<keyword evidence="6" id="KW-0206">Cytoskeleton</keyword>
<evidence type="ECO:0000259" key="10">
    <source>
        <dbReference type="PROSITE" id="PS50067"/>
    </source>
</evidence>
<keyword evidence="5 7" id="KW-0505">Motor protein</keyword>
<dbReference type="PANTHER" id="PTHR47968">
    <property type="entry name" value="CENTROMERE PROTEIN E"/>
    <property type="match status" value="1"/>
</dbReference>
<keyword evidence="8" id="KW-0493">Microtubule</keyword>